<evidence type="ECO:0000256" key="2">
    <source>
        <dbReference type="ARBA" id="ARBA00022729"/>
    </source>
</evidence>
<dbReference type="InterPro" id="IPR033645">
    <property type="entry name" value="VirB9/CagX/TrbG_C"/>
</dbReference>
<dbReference type="EMBL" id="SSFD01000392">
    <property type="protein sequence ID" value="TXH78377.1"/>
    <property type="molecule type" value="Genomic_DNA"/>
</dbReference>
<comment type="caution">
    <text evidence="4">The sequence shown here is derived from an EMBL/GenBank/DDBJ whole genome shotgun (WGS) entry which is preliminary data.</text>
</comment>
<keyword evidence="2 3" id="KW-0732">Signal</keyword>
<name>A0A5C7S3Q9_THASP</name>
<dbReference type="Gene3D" id="2.60.40.2500">
    <property type="match status" value="1"/>
</dbReference>
<evidence type="ECO:0000256" key="1">
    <source>
        <dbReference type="ARBA" id="ARBA00006135"/>
    </source>
</evidence>
<reference evidence="4 5" key="1">
    <citation type="submission" date="2018-09" db="EMBL/GenBank/DDBJ databases">
        <title>Metagenome Assembled Genomes from an Advanced Water Purification Facility.</title>
        <authorList>
            <person name="Stamps B.W."/>
            <person name="Spear J.R."/>
        </authorList>
    </citation>
    <scope>NUCLEOTIDE SEQUENCE [LARGE SCALE GENOMIC DNA]</scope>
    <source>
        <strain evidence="4">Bin_27_1</strain>
    </source>
</reference>
<dbReference type="InterPro" id="IPR038161">
    <property type="entry name" value="VirB9/CagX/TrbG_C_sf"/>
</dbReference>
<comment type="similarity">
    <text evidence="1">Belongs to the TrbG/VirB9 family.</text>
</comment>
<dbReference type="RefSeq" id="WP_276662629.1">
    <property type="nucleotide sequence ID" value="NZ_SSFD01000392.1"/>
</dbReference>
<gene>
    <name evidence="4" type="primary">virB9</name>
    <name evidence="4" type="ORF">E6Q80_22805</name>
</gene>
<dbReference type="Proteomes" id="UP000321192">
    <property type="component" value="Unassembled WGS sequence"/>
</dbReference>
<accession>A0A5C7S3Q9</accession>
<dbReference type="NCBIfam" id="TIGR02781">
    <property type="entry name" value="VirB9"/>
    <property type="match status" value="1"/>
</dbReference>
<protein>
    <submittedName>
        <fullName evidence="4">P-type conjugative transfer protein VirB9</fullName>
    </submittedName>
</protein>
<proteinExistence type="inferred from homology"/>
<dbReference type="InterPro" id="IPR014148">
    <property type="entry name" value="VirB9"/>
</dbReference>
<dbReference type="CDD" id="cd06911">
    <property type="entry name" value="VirB9_CagX_TrbG"/>
    <property type="match status" value="1"/>
</dbReference>
<evidence type="ECO:0000256" key="3">
    <source>
        <dbReference type="SAM" id="SignalP"/>
    </source>
</evidence>
<dbReference type="Pfam" id="PF03524">
    <property type="entry name" value="CagX"/>
    <property type="match status" value="1"/>
</dbReference>
<sequence length="265" mass="29511">MKKIALALLVTTLAVPALALDQPMPSKFDSRIRHTVYNPRDVVQLDAVIGIATHIVLEEGERYMTHAFGDAQAWSFAVEGHHIFIKPRADNAETNLTIVTDRRSYYFKLRYWPSRRANAVYGLSFIYPDTEARKAQELARGAAVEDGFASQRQGYNLDYTMSGDLDIAPANAWDNNEATYLKFPGNRDIPAIYMVDADGNESIVNRTTIGEANDIVVLHKVNAKWILRLGDRALAVWNEAYDPNGVLNTTGTASPEVKRVIKGGK</sequence>
<evidence type="ECO:0000313" key="5">
    <source>
        <dbReference type="Proteomes" id="UP000321192"/>
    </source>
</evidence>
<evidence type="ECO:0000313" key="4">
    <source>
        <dbReference type="EMBL" id="TXH78377.1"/>
    </source>
</evidence>
<organism evidence="4 5">
    <name type="scientific">Thauera aminoaromatica</name>
    <dbReference type="NCBI Taxonomy" id="164330"/>
    <lineage>
        <taxon>Bacteria</taxon>
        <taxon>Pseudomonadati</taxon>
        <taxon>Pseudomonadota</taxon>
        <taxon>Betaproteobacteria</taxon>
        <taxon>Rhodocyclales</taxon>
        <taxon>Zoogloeaceae</taxon>
        <taxon>Thauera</taxon>
    </lineage>
</organism>
<dbReference type="InterPro" id="IPR010258">
    <property type="entry name" value="Conjugal_tfr_TrbG/VirB9/CagX"/>
</dbReference>
<dbReference type="AlphaFoldDB" id="A0A5C7S3Q9"/>
<feature type="signal peptide" evidence="3">
    <location>
        <begin position="1"/>
        <end position="19"/>
    </location>
</feature>
<feature type="chain" id="PRO_5022852282" evidence="3">
    <location>
        <begin position="20"/>
        <end position="265"/>
    </location>
</feature>